<organism evidence="1 2">
    <name type="scientific">Rhizophagus clarus</name>
    <dbReference type="NCBI Taxonomy" id="94130"/>
    <lineage>
        <taxon>Eukaryota</taxon>
        <taxon>Fungi</taxon>
        <taxon>Fungi incertae sedis</taxon>
        <taxon>Mucoromycota</taxon>
        <taxon>Glomeromycotina</taxon>
        <taxon>Glomeromycetes</taxon>
        <taxon>Glomerales</taxon>
        <taxon>Glomeraceae</taxon>
        <taxon>Rhizophagus</taxon>
    </lineage>
</organism>
<gene>
    <name evidence="1" type="ORF">RCL2_002942900</name>
</gene>
<protein>
    <submittedName>
        <fullName evidence="1">Uncharacterized protein</fullName>
    </submittedName>
</protein>
<evidence type="ECO:0000313" key="2">
    <source>
        <dbReference type="Proteomes" id="UP000615446"/>
    </source>
</evidence>
<evidence type="ECO:0000313" key="1">
    <source>
        <dbReference type="EMBL" id="GET03084.1"/>
    </source>
</evidence>
<comment type="caution">
    <text evidence="1">The sequence shown here is derived from an EMBL/GenBank/DDBJ whole genome shotgun (WGS) entry which is preliminary data.</text>
</comment>
<proteinExistence type="predicted"/>
<sequence>MHSITEKSLIEVATRKVSNMAVMSWNVIEVKPELLMRNLITDEVQQWQWKMIEQQYGDNGGDEDDGGNGEMVTTGMIEALEMKMNTEYKVLGWVLLRVLGEQSQE</sequence>
<dbReference type="Proteomes" id="UP000615446">
    <property type="component" value="Unassembled WGS sequence"/>
</dbReference>
<name>A0A8H3R4H0_9GLOM</name>
<reference evidence="1" key="1">
    <citation type="submission" date="2019-10" db="EMBL/GenBank/DDBJ databases">
        <title>Conservation and host-specific expression of non-tandemly repeated heterogenous ribosome RNA gene in arbuscular mycorrhizal fungi.</title>
        <authorList>
            <person name="Maeda T."/>
            <person name="Kobayashi Y."/>
            <person name="Nakagawa T."/>
            <person name="Ezawa T."/>
            <person name="Yamaguchi K."/>
            <person name="Bino T."/>
            <person name="Nishimoto Y."/>
            <person name="Shigenobu S."/>
            <person name="Kawaguchi M."/>
        </authorList>
    </citation>
    <scope>NUCLEOTIDE SEQUENCE</scope>
    <source>
        <strain evidence="1">HR1</strain>
    </source>
</reference>
<accession>A0A8H3R4H0</accession>
<dbReference type="AlphaFoldDB" id="A0A8H3R4H0"/>
<dbReference type="EMBL" id="BLAL01000319">
    <property type="protein sequence ID" value="GET03084.1"/>
    <property type="molecule type" value="Genomic_DNA"/>
</dbReference>